<dbReference type="CDD" id="cd07066">
    <property type="entry name" value="CRD_FZ"/>
    <property type="match status" value="1"/>
</dbReference>
<dbReference type="PANTHER" id="PTHR11309:SF47">
    <property type="entry name" value="FRIZZLED"/>
    <property type="match status" value="1"/>
</dbReference>
<evidence type="ECO:0000256" key="4">
    <source>
        <dbReference type="SAM" id="SignalP"/>
    </source>
</evidence>
<dbReference type="SMART" id="SM00063">
    <property type="entry name" value="FRI"/>
    <property type="match status" value="4"/>
</dbReference>
<feature type="domain" description="FZ" evidence="5">
    <location>
        <begin position="272"/>
        <end position="398"/>
    </location>
</feature>
<feature type="signal peptide" evidence="4">
    <location>
        <begin position="1"/>
        <end position="20"/>
    </location>
</feature>
<feature type="disulfide bond" evidence="3">
    <location>
        <begin position="229"/>
        <end position="253"/>
    </location>
</feature>
<comment type="caution">
    <text evidence="3">Lacks conserved residue(s) required for the propagation of feature annotation.</text>
</comment>
<dbReference type="Pfam" id="PF01392">
    <property type="entry name" value="Fz"/>
    <property type="match status" value="4"/>
</dbReference>
<dbReference type="InterPro" id="IPR020067">
    <property type="entry name" value="Frizzled_dom"/>
</dbReference>
<feature type="disulfide bond" evidence="3">
    <location>
        <begin position="94"/>
        <end position="118"/>
    </location>
</feature>
<evidence type="ECO:0000313" key="7">
    <source>
        <dbReference type="Proteomes" id="UP001178508"/>
    </source>
</evidence>
<dbReference type="GO" id="GO:0060070">
    <property type="term" value="P:canonical Wnt signaling pathway"/>
    <property type="evidence" value="ECO:0007669"/>
    <property type="project" value="TreeGrafter"/>
</dbReference>
<dbReference type="SUPFAM" id="SSF63501">
    <property type="entry name" value="Frizzled cysteine-rich domain"/>
    <property type="match status" value="4"/>
</dbReference>
<evidence type="ECO:0000256" key="3">
    <source>
        <dbReference type="PROSITE-ProRule" id="PRU00090"/>
    </source>
</evidence>
<feature type="disulfide bond" evidence="3">
    <location>
        <begin position="469"/>
        <end position="493"/>
    </location>
</feature>
<gene>
    <name evidence="6" type="ORF">XNOV1_A006849</name>
</gene>
<feature type="chain" id="PRO_5043762941" evidence="4">
    <location>
        <begin position="21"/>
        <end position="668"/>
    </location>
</feature>
<dbReference type="GO" id="GO:0035567">
    <property type="term" value="P:non-canonical Wnt signaling pathway"/>
    <property type="evidence" value="ECO:0007669"/>
    <property type="project" value="TreeGrafter"/>
</dbReference>
<evidence type="ECO:0000256" key="1">
    <source>
        <dbReference type="ARBA" id="ARBA00022473"/>
    </source>
</evidence>
<dbReference type="GO" id="GO:0017147">
    <property type="term" value="F:Wnt-protein binding"/>
    <property type="evidence" value="ECO:0007669"/>
    <property type="project" value="TreeGrafter"/>
</dbReference>
<feature type="disulfide bond" evidence="3">
    <location>
        <begin position="395"/>
        <end position="456"/>
    </location>
</feature>
<feature type="disulfide bond" evidence="3">
    <location>
        <begin position="155"/>
        <end position="216"/>
    </location>
</feature>
<dbReference type="PANTHER" id="PTHR11309">
    <property type="entry name" value="FRIZZLED"/>
    <property type="match status" value="1"/>
</dbReference>
<dbReference type="PROSITE" id="PS50038">
    <property type="entry name" value="FZ"/>
    <property type="match status" value="4"/>
</dbReference>
<proteinExistence type="predicted"/>
<dbReference type="SUPFAM" id="SSF47473">
    <property type="entry name" value="EF-hand"/>
    <property type="match status" value="1"/>
</dbReference>
<keyword evidence="2 3" id="KW-1015">Disulfide bond</keyword>
<feature type="disulfide bond" evidence="3">
    <location>
        <begin position="163"/>
        <end position="209"/>
    </location>
</feature>
<name>A0AAV1FRQ8_XYRNO</name>
<keyword evidence="4" id="KW-0732">Signal</keyword>
<keyword evidence="1" id="KW-0217">Developmental protein</keyword>
<dbReference type="EMBL" id="OY660871">
    <property type="protein sequence ID" value="CAJ1063098.1"/>
    <property type="molecule type" value="Genomic_DNA"/>
</dbReference>
<feature type="domain" description="FZ" evidence="5">
    <location>
        <begin position="20"/>
        <end position="129"/>
    </location>
</feature>
<feature type="domain" description="FZ" evidence="5">
    <location>
        <begin position="390"/>
        <end position="504"/>
    </location>
</feature>
<dbReference type="Gene3D" id="1.10.238.10">
    <property type="entry name" value="EF-hand"/>
    <property type="match status" value="1"/>
</dbReference>
<accession>A0AAV1FRQ8</accession>
<dbReference type="AlphaFoldDB" id="A0AAV1FRQ8"/>
<feature type="disulfide bond" evidence="3">
    <location>
        <begin position="285"/>
        <end position="331"/>
    </location>
</feature>
<keyword evidence="7" id="KW-1185">Reference proteome</keyword>
<feature type="disulfide bond" evidence="3">
    <location>
        <begin position="351"/>
        <end position="375"/>
    </location>
</feature>
<feature type="disulfide bond" evidence="3">
    <location>
        <begin position="277"/>
        <end position="338"/>
    </location>
</feature>
<dbReference type="GO" id="GO:0042813">
    <property type="term" value="F:Wnt receptor activity"/>
    <property type="evidence" value="ECO:0007669"/>
    <property type="project" value="TreeGrafter"/>
</dbReference>
<feature type="disulfide bond" evidence="3">
    <location>
        <begin position="403"/>
        <end position="449"/>
    </location>
</feature>
<evidence type="ECO:0000259" key="5">
    <source>
        <dbReference type="PROSITE" id="PS50038"/>
    </source>
</evidence>
<protein>
    <submittedName>
        <fullName evidence="6">Uncharacterized protein LOC121513235 isoform X1</fullName>
    </submittedName>
</protein>
<dbReference type="GO" id="GO:0005886">
    <property type="term" value="C:plasma membrane"/>
    <property type="evidence" value="ECO:0007669"/>
    <property type="project" value="TreeGrafter"/>
</dbReference>
<reference evidence="6" key="1">
    <citation type="submission" date="2023-08" db="EMBL/GenBank/DDBJ databases">
        <authorList>
            <person name="Alioto T."/>
            <person name="Alioto T."/>
            <person name="Gomez Garrido J."/>
        </authorList>
    </citation>
    <scope>NUCLEOTIDE SEQUENCE</scope>
</reference>
<dbReference type="InterPro" id="IPR036790">
    <property type="entry name" value="Frizzled_dom_sf"/>
</dbReference>
<organism evidence="6 7">
    <name type="scientific">Xyrichtys novacula</name>
    <name type="common">Pearly razorfish</name>
    <name type="synonym">Hemipteronotus novacula</name>
    <dbReference type="NCBI Taxonomy" id="13765"/>
    <lineage>
        <taxon>Eukaryota</taxon>
        <taxon>Metazoa</taxon>
        <taxon>Chordata</taxon>
        <taxon>Craniata</taxon>
        <taxon>Vertebrata</taxon>
        <taxon>Euteleostomi</taxon>
        <taxon>Actinopterygii</taxon>
        <taxon>Neopterygii</taxon>
        <taxon>Teleostei</taxon>
        <taxon>Neoteleostei</taxon>
        <taxon>Acanthomorphata</taxon>
        <taxon>Eupercaria</taxon>
        <taxon>Labriformes</taxon>
        <taxon>Labridae</taxon>
        <taxon>Xyrichtys</taxon>
    </lineage>
</organism>
<feature type="disulfide bond" evidence="3">
    <location>
        <begin position="63"/>
        <end position="101"/>
    </location>
</feature>
<dbReference type="Gene3D" id="1.10.2000.10">
    <property type="entry name" value="Frizzled cysteine-rich domain"/>
    <property type="match status" value="4"/>
</dbReference>
<dbReference type="InterPro" id="IPR011992">
    <property type="entry name" value="EF-hand-dom_pair"/>
</dbReference>
<feature type="domain" description="FZ" evidence="5">
    <location>
        <begin position="150"/>
        <end position="264"/>
    </location>
</feature>
<dbReference type="InterPro" id="IPR015526">
    <property type="entry name" value="Frizzled/SFRP"/>
</dbReference>
<evidence type="ECO:0000313" key="6">
    <source>
        <dbReference type="EMBL" id="CAJ1063098.1"/>
    </source>
</evidence>
<sequence>MKSLVLVALCLLMSPQETLSAWSSCKPVTSSFCQGLGYTTSAYPTGVSGYNLQQIGQMVETSCSQHVATLLCRVAVPECDSDNDNSKKPCRSLCDRVKRDCEAAFRTKRLTWPSKLRCESLPESNCIQGQESRAAPAAFPPVLPGVAPAATTPRCEPISISLCQDLDYHDTIMPNLLGHTRQEDAGLEVHQYSPLVRVECSPQLKPFLCSVYVPECEEGKPRAPCRTLCEQARAGCESLMRNFGFQWPEALRCEGFTTDTCVRKPAFAVPTVPPGKCQKITVPLCQGLQYTETFLPNLLGHATQKEANMMASSFVPLVQVECSPHLRPFICSVVTPECVSGRPKPPCRTLCEQARIGCGTLMSGFGFQWPEALRCEKFTTESCEHYGVSSSGGICEPITIPMCQGLSYNLTITPNLLGHVSQRDAVVRMSFFNSFVQTMCSVDIRLFVCTVYAPKCVAGEVQKPCRSFCQRAKQSCEGLMRSFGISWPQELQCNAFPDEMCISVRHGLFLITKDMLTPEDVVIKLNAGGYSVRGKSLTLRTARLLVALADADKSEDLDAVEVFKMEHYVAVARREYVENYEKRTPPAVTQSQFKKALTDRELHIDDATFRTLWRDHRTGNGIEYDDYVAALTKLHILRDRFQTQLLNLPCDCEVASFSFRQYMRSAIF</sequence>
<evidence type="ECO:0000256" key="2">
    <source>
        <dbReference type="ARBA" id="ARBA00023157"/>
    </source>
</evidence>
<dbReference type="Proteomes" id="UP001178508">
    <property type="component" value="Chromosome 8"/>
</dbReference>